<feature type="region of interest" description="Disordered" evidence="1">
    <location>
        <begin position="32"/>
        <end position="128"/>
    </location>
</feature>
<proteinExistence type="predicted"/>
<evidence type="ECO:0000313" key="2">
    <source>
        <dbReference type="EMBL" id="GLW58587.1"/>
    </source>
</evidence>
<organism evidence="2 3">
    <name type="scientific">Kitasatospora phosalacinea</name>
    <dbReference type="NCBI Taxonomy" id="2065"/>
    <lineage>
        <taxon>Bacteria</taxon>
        <taxon>Bacillati</taxon>
        <taxon>Actinomycetota</taxon>
        <taxon>Actinomycetes</taxon>
        <taxon>Kitasatosporales</taxon>
        <taxon>Streptomycetaceae</taxon>
        <taxon>Kitasatospora</taxon>
    </lineage>
</organism>
<dbReference type="EMBL" id="BSRX01000055">
    <property type="protein sequence ID" value="GLW58587.1"/>
    <property type="molecule type" value="Genomic_DNA"/>
</dbReference>
<comment type="caution">
    <text evidence="2">The sequence shown here is derived from an EMBL/GenBank/DDBJ whole genome shotgun (WGS) entry which is preliminary data.</text>
</comment>
<dbReference type="Proteomes" id="UP001165143">
    <property type="component" value="Unassembled WGS sequence"/>
</dbReference>
<sequence length="128" mass="13252">MSADPWAPMGVRDETIQQAPIYARLVTLWHQSGRTVPGRRDHEWSRLVTPPRFSAHPAPVREHCSPPPPPDPGADGAATGAAVPAAQAPAAPVPEPPGTPPAAQAPAPATQAPSPSPVPSVVRPREAS</sequence>
<feature type="compositionally biased region" description="Low complexity" evidence="1">
    <location>
        <begin position="101"/>
        <end position="113"/>
    </location>
</feature>
<evidence type="ECO:0000256" key="1">
    <source>
        <dbReference type="SAM" id="MobiDB-lite"/>
    </source>
</evidence>
<name>A0A9W6USX6_9ACTN</name>
<dbReference type="AlphaFoldDB" id="A0A9W6USX6"/>
<evidence type="ECO:0000313" key="3">
    <source>
        <dbReference type="Proteomes" id="UP001165143"/>
    </source>
</evidence>
<feature type="compositionally biased region" description="Pro residues" evidence="1">
    <location>
        <begin position="91"/>
        <end position="100"/>
    </location>
</feature>
<accession>A0A9W6USX6</accession>
<gene>
    <name evidence="2" type="ORF">Kpho01_65980</name>
</gene>
<reference evidence="2" key="1">
    <citation type="submission" date="2023-02" db="EMBL/GenBank/DDBJ databases">
        <title>Kitasatospora phosalacinea NBRC 14362.</title>
        <authorList>
            <person name="Ichikawa N."/>
            <person name="Sato H."/>
            <person name="Tonouchi N."/>
        </authorList>
    </citation>
    <scope>NUCLEOTIDE SEQUENCE</scope>
    <source>
        <strain evidence="2">NBRC 14362</strain>
    </source>
</reference>
<protein>
    <submittedName>
        <fullName evidence="2">Uncharacterized protein</fullName>
    </submittedName>
</protein>
<feature type="compositionally biased region" description="Low complexity" evidence="1">
    <location>
        <begin position="73"/>
        <end position="90"/>
    </location>
</feature>